<dbReference type="AlphaFoldDB" id="A0A9Q5HXE5"/>
<reference evidence="1" key="1">
    <citation type="submission" date="2016-06" db="EMBL/GenBank/DDBJ databases">
        <title>Draft Genome sequence of the fungus Inonotus baumii.</title>
        <authorList>
            <person name="Zhu H."/>
            <person name="Lin W."/>
        </authorList>
    </citation>
    <scope>NUCLEOTIDE SEQUENCE</scope>
    <source>
        <strain evidence="1">821</strain>
    </source>
</reference>
<dbReference type="Proteomes" id="UP000757232">
    <property type="component" value="Unassembled WGS sequence"/>
</dbReference>
<keyword evidence="2" id="KW-1185">Reference proteome</keyword>
<evidence type="ECO:0000313" key="2">
    <source>
        <dbReference type="Proteomes" id="UP000757232"/>
    </source>
</evidence>
<proteinExistence type="predicted"/>
<gene>
    <name evidence="1" type="ORF">A7U60_g5100</name>
</gene>
<sequence>MVRYSPGYDTETADKRETHRMKMTSVATQISLVTKLTTLPRTSRVSDERSTPEQSKAIFFGLAFSSKFRRIRSITTQLFGFSAVHETITIALVALASATSVSAVCGLGAEIGIGFTTYPGSGEDYVIVDNNCNGIDSKTETAGVTICGGYDGGSYVVCDHGNIPVSVQTPGGLDWGKCIPSSETCQYAQMQWCCSTA</sequence>
<dbReference type="EMBL" id="LNZH02000188">
    <property type="protein sequence ID" value="OCB87777.1"/>
    <property type="molecule type" value="Genomic_DNA"/>
</dbReference>
<comment type="caution">
    <text evidence="1">The sequence shown here is derived from an EMBL/GenBank/DDBJ whole genome shotgun (WGS) entry which is preliminary data.</text>
</comment>
<organism evidence="1 2">
    <name type="scientific">Sanghuangporus baumii</name>
    <name type="common">Phellinus baumii</name>
    <dbReference type="NCBI Taxonomy" id="108892"/>
    <lineage>
        <taxon>Eukaryota</taxon>
        <taxon>Fungi</taxon>
        <taxon>Dikarya</taxon>
        <taxon>Basidiomycota</taxon>
        <taxon>Agaricomycotina</taxon>
        <taxon>Agaricomycetes</taxon>
        <taxon>Hymenochaetales</taxon>
        <taxon>Hymenochaetaceae</taxon>
        <taxon>Sanghuangporus</taxon>
    </lineage>
</organism>
<evidence type="ECO:0000313" key="1">
    <source>
        <dbReference type="EMBL" id="OCB87777.1"/>
    </source>
</evidence>
<protein>
    <submittedName>
        <fullName evidence="1">Uncharacterized protein</fullName>
    </submittedName>
</protein>
<accession>A0A9Q5HXE5</accession>
<name>A0A9Q5HXE5_SANBA</name>